<dbReference type="InterPro" id="IPR046443">
    <property type="entry name" value="a/bCoV_NSP1_glob"/>
</dbReference>
<name>E5Q343_9ALPC</name>
<protein>
    <submittedName>
        <fullName evidence="2">Replicase</fullName>
    </submittedName>
</protein>
<evidence type="ECO:0000259" key="1">
    <source>
        <dbReference type="PROSITE" id="PS51962"/>
    </source>
</evidence>
<dbReference type="PROSITE" id="PS51962">
    <property type="entry name" value="COV_NSP1"/>
    <property type="match status" value="1"/>
</dbReference>
<proteinExistence type="predicted"/>
<organism evidence="2">
    <name type="scientific">Alphacoronavirus Eptesicus fuscus/Appalachian Ridge/P1-C414//IT/USA/2009</name>
    <dbReference type="NCBI Taxonomy" id="931901"/>
    <lineage>
        <taxon>Viruses</taxon>
        <taxon>Riboviria</taxon>
        <taxon>Orthornavirae</taxon>
        <taxon>Pisuviricota</taxon>
        <taxon>Pisoniviricetes</taxon>
        <taxon>Nidovirales</taxon>
        <taxon>Cornidovirineae</taxon>
        <taxon>Coronaviridae</taxon>
        <taxon>Orthocoronavirinae</taxon>
        <taxon>Alphacoronavirus</taxon>
    </lineage>
</organism>
<feature type="non-terminal residue" evidence="2">
    <location>
        <position position="59"/>
    </location>
</feature>
<feature type="domain" description="CoV Nsp1 globular" evidence="1">
    <location>
        <begin position="2"/>
        <end position="59"/>
    </location>
</feature>
<accession>E5Q343</accession>
<evidence type="ECO:0000313" key="2">
    <source>
        <dbReference type="EMBL" id="ADR79380.1"/>
    </source>
</evidence>
<sequence>MASSQLTLAVASDSEIYGNGFPTMEDAVSFYSSTATDGFQDCRFVPYGLQDCVVGVSGR</sequence>
<reference evidence="2" key="1">
    <citation type="journal article" date="2010" name="J. Virol.">
        <title>Metagenomic analysis of the viromes of three North American bat species: viral diversity among different bat species that share a common habitat.</title>
        <authorList>
            <person name="Donaldson E.F."/>
            <person name="Haskew A.N."/>
            <person name="Gates J.E."/>
            <person name="Huynh J."/>
            <person name="Moore C.J."/>
            <person name="Frieman M.B."/>
        </authorList>
    </citation>
    <scope>NUCLEOTIDE SEQUENCE</scope>
    <source>
        <strain evidence="2">Appalachian Ridge Coronavirus</strain>
    </source>
</reference>
<dbReference type="EMBL" id="HQ585090">
    <property type="protein sequence ID" value="ADR79380.1"/>
    <property type="molecule type" value="Genomic_RNA"/>
</dbReference>